<gene>
    <name evidence="1" type="ORF">MLD38_026110</name>
</gene>
<organism evidence="1 2">
    <name type="scientific">Melastoma candidum</name>
    <dbReference type="NCBI Taxonomy" id="119954"/>
    <lineage>
        <taxon>Eukaryota</taxon>
        <taxon>Viridiplantae</taxon>
        <taxon>Streptophyta</taxon>
        <taxon>Embryophyta</taxon>
        <taxon>Tracheophyta</taxon>
        <taxon>Spermatophyta</taxon>
        <taxon>Magnoliopsida</taxon>
        <taxon>eudicotyledons</taxon>
        <taxon>Gunneridae</taxon>
        <taxon>Pentapetalae</taxon>
        <taxon>rosids</taxon>
        <taxon>malvids</taxon>
        <taxon>Myrtales</taxon>
        <taxon>Melastomataceae</taxon>
        <taxon>Melastomatoideae</taxon>
        <taxon>Melastomateae</taxon>
        <taxon>Melastoma</taxon>
    </lineage>
</organism>
<name>A0ACB9NXJ6_9MYRT</name>
<comment type="caution">
    <text evidence="1">The sequence shown here is derived from an EMBL/GenBank/DDBJ whole genome shotgun (WGS) entry which is preliminary data.</text>
</comment>
<sequence>MDSSTLVIKASYGETLRRFNARVENGQLDLDMNDLKAKVLSLFEIPPDADLTITYVDEDGDVVTLIEDEDLRDVMRQNLKFLRINVVLNSEKSGRSYAGSTGSSTPLRSPRLQRPLSNVKAAVAEALKSVPDPLPHVNAVVTEALRSIPDPLGDNLQKLYADLLSKASSSNPAMSDFVNMFVSMAESYATTAMRSPTVGQTGGQNGVAAGSAEAKQQVTVDSKAIDKDAEPIILSRDSSSRKGKEVDAGDGPASSATPVKASAGLNSELSDKLDLAKETYNALLLKNGKVTGNNPAQLLPKSSLTGQEHPVKTPVSSSADAVKNDGTSGKPFFIPPGAAPAMPMARPTLGMRGFPGECPFSGMTFPNPGGVLHGSSHPAGAYGHSGIVFHKGVRCDGCGVHPITGPRFKSKVKENFDLCSLCFSTMGKVEDYIRLDRPIPYGAFRHGRPPVRGLYDQYLWPAPPSVPQILKGCRTKIGKPKLDSRFVADVTVMDGTVMAPSTPFTKIWRMRNNGGFVWLHGTQLVWIGGDKFSDTAALELEIPADGVPMEGELDVAIDFMAPNSPGRYISYWRMASPSGQKFGQRIWVLIQVDASLDNSVRTGMEDLNLNLPAENQPLDGLFGETGNDGSNLLGDMELTGGPVEAQIPAASLTGSSSSGDGGSRPSTASSSSISYPKIDTSEAHAFPVVATPPMVVPKAMPVASAPSEEVTGNPSLEVEATMLRELEEMGFKQVDLNKEILRMNAYDLEQSVEALCGVSEWDPILEELQEMGFSDKEMNKMLLKKNNGSIKRVVMDLITGEKA</sequence>
<dbReference type="EMBL" id="CM042886">
    <property type="protein sequence ID" value="KAI4341380.1"/>
    <property type="molecule type" value="Genomic_DNA"/>
</dbReference>
<proteinExistence type="predicted"/>
<dbReference type="Proteomes" id="UP001057402">
    <property type="component" value="Chromosome 7"/>
</dbReference>
<accession>A0ACB9NXJ6</accession>
<keyword evidence="2" id="KW-1185">Reference proteome</keyword>
<protein>
    <submittedName>
        <fullName evidence="1">Uncharacterized protein</fullName>
    </submittedName>
</protein>
<evidence type="ECO:0000313" key="2">
    <source>
        <dbReference type="Proteomes" id="UP001057402"/>
    </source>
</evidence>
<reference evidence="2" key="1">
    <citation type="journal article" date="2023" name="Front. Plant Sci.">
        <title>Chromosomal-level genome assembly of Melastoma candidum provides insights into trichome evolution.</title>
        <authorList>
            <person name="Zhong Y."/>
            <person name="Wu W."/>
            <person name="Sun C."/>
            <person name="Zou P."/>
            <person name="Liu Y."/>
            <person name="Dai S."/>
            <person name="Zhou R."/>
        </authorList>
    </citation>
    <scope>NUCLEOTIDE SEQUENCE [LARGE SCALE GENOMIC DNA]</scope>
</reference>
<evidence type="ECO:0000313" key="1">
    <source>
        <dbReference type="EMBL" id="KAI4341380.1"/>
    </source>
</evidence>